<evidence type="ECO:0000256" key="5">
    <source>
        <dbReference type="ARBA" id="ARBA00022827"/>
    </source>
</evidence>
<dbReference type="Gene3D" id="3.30.43.10">
    <property type="entry name" value="Uridine Diphospho-n-acetylenolpyruvylglucosamine Reductase, domain 2"/>
    <property type="match status" value="4"/>
</dbReference>
<dbReference type="GO" id="GO:0071949">
    <property type="term" value="F:FAD binding"/>
    <property type="evidence" value="ECO:0007669"/>
    <property type="project" value="InterPro"/>
</dbReference>
<evidence type="ECO:0000256" key="6">
    <source>
        <dbReference type="ARBA" id="ARBA00023002"/>
    </source>
</evidence>
<evidence type="ECO:0000256" key="3">
    <source>
        <dbReference type="ARBA" id="ARBA00022630"/>
    </source>
</evidence>
<keyword evidence="5" id="KW-0274">FAD</keyword>
<evidence type="ECO:0000256" key="2">
    <source>
        <dbReference type="ARBA" id="ARBA00005466"/>
    </source>
</evidence>
<evidence type="ECO:0000313" key="10">
    <source>
        <dbReference type="EMBL" id="RXH98868.1"/>
    </source>
</evidence>
<evidence type="ECO:0000256" key="8">
    <source>
        <dbReference type="ARBA" id="ARBA00023180"/>
    </source>
</evidence>
<dbReference type="PANTHER" id="PTHR32448">
    <property type="entry name" value="OS08G0158400 PROTEIN"/>
    <property type="match status" value="1"/>
</dbReference>
<dbReference type="GO" id="GO:1901696">
    <property type="term" value="P:cannabinoid biosynthetic process"/>
    <property type="evidence" value="ECO:0007669"/>
    <property type="project" value="UniProtKB-ARBA"/>
</dbReference>
<keyword evidence="3" id="KW-0285">Flavoprotein</keyword>
<name>A0A498JSS5_MALDO</name>
<dbReference type="GO" id="GO:0016491">
    <property type="term" value="F:oxidoreductase activity"/>
    <property type="evidence" value="ECO:0007669"/>
    <property type="project" value="UniProtKB-KW"/>
</dbReference>
<keyword evidence="8" id="KW-0325">Glycoprotein</keyword>
<evidence type="ECO:0000256" key="7">
    <source>
        <dbReference type="ARBA" id="ARBA00023157"/>
    </source>
</evidence>
<gene>
    <name evidence="10" type="ORF">DVH24_011193</name>
</gene>
<evidence type="ECO:0000259" key="9">
    <source>
        <dbReference type="PROSITE" id="PS51387"/>
    </source>
</evidence>
<proteinExistence type="inferred from homology"/>
<feature type="domain" description="FAD-binding PCMH-type" evidence="9">
    <location>
        <begin position="835"/>
        <end position="1011"/>
    </location>
</feature>
<protein>
    <recommendedName>
        <fullName evidence="9">FAD-binding PCMH-type domain-containing protein</fullName>
    </recommendedName>
</protein>
<dbReference type="InterPro" id="IPR012951">
    <property type="entry name" value="BBE"/>
</dbReference>
<dbReference type="InterPro" id="IPR006094">
    <property type="entry name" value="Oxid_FAD_bind_N"/>
</dbReference>
<evidence type="ECO:0000313" key="11">
    <source>
        <dbReference type="Proteomes" id="UP000290289"/>
    </source>
</evidence>
<accession>A0A498JSS5</accession>
<sequence length="2182" mass="245705">MQLSMKHSIPNTSIFSLVVIQVSKDSKTGNKTVTTLYQAQFLGGADRLLDVVQTRFPELGLTKKDCTETSWLKAVMYIAGYPSSTPPEVLLQGKSTFKNYFKAKSDFVRYPIPESGLEGFWKRLMEEESPLVILTPYGGMVSRISESAIPFPHRKVLFKIQYLTTWQDGKEDQNKHMDWIGKLYNYMAPYVTMFPRQAYVNYRDLDLGVNKKSNVSFIEASAWGKRYFKDNFNRLIKIKTKHHQRAFKPANIMLPMFSIFSLYLFLVLSASWAHPPPSTQENFIQCLSRYSKTSIPFSSDFLTPKNSSFTAVLESSAQNLRYLVSSVPKPEFIFTPVHDSHVQAAVICAKKLRIHLRVRSGGHDYEGLSYVSQIETPFLVVDLAKLRTISVDIKSNTAWVQAGATIGELYYRIAEKSKTLGFPAGLCTSLGVGGHITGGAYGSMLRKYGLGADNAVDARIIDFNGKILDRKAMGEDLFWAIRGGGGASFGIILWWKVKLVPVPATVTGFAVPKTLEQGATKLLYRWQQVAPLIDDALFIRVLISKTGNTSVTTLYQAQFLGGVDRLLNVMQKSFPELGLTRKDCTEMSWIKSVMYIAGYPSTTPPEVLLQGKSSMPKGYFKAKSDFVKTPIPEKGLEGLWKMILQESSPLMILNPYGGMMSRISESAIAFPHRNVLFKIQYVTLWQAGDNEAQHMDWIRKLYNYMGSYVTKFPRQAYVNYRDLDLGTNKKSSSSFIKASSWGYRYFKDNFNRLVKIKTKADPQNFFRHEQSIPPLPRGPLWAHPPLSTQVNFIQCLSHKSKTSIPFSTTFFTPKNSSFTSVLESSAQNLRYLVHSVPKPEFIFTPLHDSKVQAAVICSKKLRIHLGVRSGGHDYEGLSYVSQIETPFIVIDLAKLRSVNVDIKSNTAWIQAGASIGEVYYRIAEKNQTHGYPAGLCTSLGIGEHITGGAYGSMMRKYGLGADNAIDARIIDVNGQILDRKAMGEDLFWAIRGGGGASFGIILWWKIKLVSVPANVTVFSVAKTLEQGATKLLHRWQHVAPFLDEDLFIRVLLQVSNDTITASKTVTTVYQAHFLGDSKRLLRGGLVHTELQCSFNEKTHYQTIFFLFPKALLQKSLRNILLIYFTSAYSHSSFFSKHSNTKPALNVMQKSFPELGLTRKDCTKTSWIESVLYIAGYPSGTPTEILLEGKATLPKVYFKAKSDFVKNPIPEIALKGLWKRLLEEPSPLMILNPYGGMMSKISESAIPFPHRKVLFKIQYATVWQAGDNESKHMDWIRKLYIYMGPYVTMFPRQAYVNYRDLDLGTNKKSNTSFIEASSWGYRYNLIHELNFDSCFSFHSKESSTNVSTILLDTHSPSFSSVFESSIQNLRFNSTNQKLLYIITPYLYEHVRIRSGGQYYEALSYKADLNKVKVNRGKRTAWVQSGATLGELYYHVANESRGKLGFTAGVCPTIGVGGHISGGGQGVLMRKFGLSSDNAVDAIVVTADGAVVDRQSMGEDLFWAIRGGGAASFGVVLEWKIKLAPVPPKVTVFTIPRTLEQKATKLVHRWQAIAPKFHKDLFIRVILFVGKGSQGGKTIQANFNALFLGTTDQLVPLMQKSFPELGLKPEDCKEISWIQSIFYINGEDPGQPLELLLDRNHVQKGFFKAKSDFVTKPISEKHLEAIWKVMQDGDAPGIMIWDPYGGQMAEIPEDFTPFPHRAGVLYNIQYVIKWFEGGALAEKKHLEGINRVYNFMAPFVTKNPRAAYINYRDLDIGRNIKGTLEEAKVWGEKYFKRNFERLAKIKGEVDYENFFKSEQNFLEFIALLASLFLVSVPFAISVSISSEIFSQCMTEKSSYYTKISDQNIHTSNSSLYSSLQSSQQNPRWLNSTSKPLLLVRPFHESEIQAAVHCSKKLGLQVRVRSGGHDYEGLSYPSKTPFIIIDLINLRYIEVNLADETAWVQSGATLGELYYSIAKKSWVHGFSGGLCPTVGIGGHLSGGGFGILIRKHGLAADNVVDARFIAIQKSPLEDEFQSQIRLCEEPNTRTGTPRDLGEEQNVYMILDPYGGRMNEISEYETPFTHRKGNLFNIQYITRILIWVPTRKTTQALGGKCLENKSNFKRLAQVKSKVDPDNFFRNEQSIPPLPSLFPITEITGQTTSVRNAYHQIFSRRGSFVVLLYQRVQREIGRKRHEKVLPTPLEP</sequence>
<dbReference type="EMBL" id="RDQH01000331">
    <property type="protein sequence ID" value="RXH98868.1"/>
    <property type="molecule type" value="Genomic_DNA"/>
</dbReference>
<dbReference type="SMR" id="A0A498JSS5"/>
<dbReference type="PROSITE" id="PS00862">
    <property type="entry name" value="OX2_COVAL_FAD"/>
    <property type="match status" value="1"/>
</dbReference>
<keyword evidence="4" id="KW-0732">Signal</keyword>
<dbReference type="Pfam" id="PF01565">
    <property type="entry name" value="FAD_binding_4"/>
    <property type="match status" value="4"/>
</dbReference>
<keyword evidence="11" id="KW-1185">Reference proteome</keyword>
<comment type="similarity">
    <text evidence="2">Belongs to the oxygen-dependent FAD-linked oxidoreductase family.</text>
</comment>
<feature type="domain" description="FAD-binding PCMH-type" evidence="9">
    <location>
        <begin position="326"/>
        <end position="502"/>
    </location>
</feature>
<comment type="cofactor">
    <cofactor evidence="1">
        <name>FAD</name>
        <dbReference type="ChEBI" id="CHEBI:57692"/>
    </cofactor>
</comment>
<dbReference type="Gene3D" id="3.30.465.10">
    <property type="match status" value="5"/>
</dbReference>
<evidence type="ECO:0000256" key="4">
    <source>
        <dbReference type="ARBA" id="ARBA00022729"/>
    </source>
</evidence>
<organism evidence="10 11">
    <name type="scientific">Malus domestica</name>
    <name type="common">Apple</name>
    <name type="synonym">Pyrus malus</name>
    <dbReference type="NCBI Taxonomy" id="3750"/>
    <lineage>
        <taxon>Eukaryota</taxon>
        <taxon>Viridiplantae</taxon>
        <taxon>Streptophyta</taxon>
        <taxon>Embryophyta</taxon>
        <taxon>Tracheophyta</taxon>
        <taxon>Spermatophyta</taxon>
        <taxon>Magnoliopsida</taxon>
        <taxon>eudicotyledons</taxon>
        <taxon>Gunneridae</taxon>
        <taxon>Pentapetalae</taxon>
        <taxon>rosids</taxon>
        <taxon>fabids</taxon>
        <taxon>Rosales</taxon>
        <taxon>Rosaceae</taxon>
        <taxon>Amygdaloideae</taxon>
        <taxon>Maleae</taxon>
        <taxon>Malus</taxon>
    </lineage>
</organism>
<dbReference type="InterPro" id="IPR016169">
    <property type="entry name" value="FAD-bd_PCMH_sub2"/>
</dbReference>
<feature type="domain" description="FAD-binding PCMH-type" evidence="9">
    <location>
        <begin position="1869"/>
        <end position="2083"/>
    </location>
</feature>
<dbReference type="FunFam" id="3.30.43.10:FF:000004">
    <property type="entry name" value="Berberine bridge enzyme-like 15"/>
    <property type="match status" value="2"/>
</dbReference>
<dbReference type="SUPFAM" id="SSF56176">
    <property type="entry name" value="FAD-binding/transporter-associated domain-like"/>
    <property type="match status" value="4"/>
</dbReference>
<comment type="caution">
    <text evidence="10">The sequence shown here is derived from an EMBL/GenBank/DDBJ whole genome shotgun (WGS) entry which is preliminary data.</text>
</comment>
<dbReference type="Gene3D" id="3.40.462.20">
    <property type="match status" value="5"/>
</dbReference>
<dbReference type="PROSITE" id="PS51387">
    <property type="entry name" value="FAD_PCMH"/>
    <property type="match status" value="4"/>
</dbReference>
<dbReference type="InterPro" id="IPR016167">
    <property type="entry name" value="FAD-bd_PCMH_sub1"/>
</dbReference>
<dbReference type="InterPro" id="IPR006093">
    <property type="entry name" value="Oxy_OxRdtase_FAD_BS"/>
</dbReference>
<keyword evidence="7" id="KW-1015">Disulfide bond</keyword>
<dbReference type="STRING" id="3750.A0A498JSS5"/>
<dbReference type="InterPro" id="IPR036318">
    <property type="entry name" value="FAD-bd_PCMH-like_sf"/>
</dbReference>
<dbReference type="InterPro" id="IPR016166">
    <property type="entry name" value="FAD-bd_PCMH"/>
</dbReference>
<reference evidence="10 11" key="1">
    <citation type="submission" date="2018-10" db="EMBL/GenBank/DDBJ databases">
        <title>A high-quality apple genome assembly.</title>
        <authorList>
            <person name="Hu J."/>
        </authorList>
    </citation>
    <scope>NUCLEOTIDE SEQUENCE [LARGE SCALE GENOMIC DNA]</scope>
    <source>
        <strain evidence="11">cv. HFTH1</strain>
        <tissue evidence="10">Young leaf</tissue>
    </source>
</reference>
<evidence type="ECO:0000256" key="1">
    <source>
        <dbReference type="ARBA" id="ARBA00001974"/>
    </source>
</evidence>
<feature type="domain" description="FAD-binding PCMH-type" evidence="9">
    <location>
        <begin position="1329"/>
        <end position="1524"/>
    </location>
</feature>
<keyword evidence="6" id="KW-0560">Oxidoreductase</keyword>
<dbReference type="Pfam" id="PF08031">
    <property type="entry name" value="BBE"/>
    <property type="match status" value="4"/>
</dbReference>
<dbReference type="Proteomes" id="UP000290289">
    <property type="component" value="Chromosome 5"/>
</dbReference>